<dbReference type="InterPro" id="IPR036291">
    <property type="entry name" value="NAD(P)-bd_dom_sf"/>
</dbReference>
<gene>
    <name evidence="4" type="ORF">GCM10022252_52250</name>
</gene>
<proteinExistence type="inferred from homology"/>
<dbReference type="PANTHER" id="PTHR42760">
    <property type="entry name" value="SHORT-CHAIN DEHYDROGENASES/REDUCTASES FAMILY MEMBER"/>
    <property type="match status" value="1"/>
</dbReference>
<dbReference type="InterPro" id="IPR057326">
    <property type="entry name" value="KR_dom"/>
</dbReference>
<reference evidence="5" key="1">
    <citation type="journal article" date="2019" name="Int. J. Syst. Evol. Microbiol.">
        <title>The Global Catalogue of Microorganisms (GCM) 10K type strain sequencing project: providing services to taxonomists for standard genome sequencing and annotation.</title>
        <authorList>
            <consortium name="The Broad Institute Genomics Platform"/>
            <consortium name="The Broad Institute Genome Sequencing Center for Infectious Disease"/>
            <person name="Wu L."/>
            <person name="Ma J."/>
        </authorList>
    </citation>
    <scope>NUCLEOTIDE SEQUENCE [LARGE SCALE GENOMIC DNA]</scope>
    <source>
        <strain evidence="5">JCM 17388</strain>
    </source>
</reference>
<comment type="caution">
    <text evidence="4">The sequence shown here is derived from an EMBL/GenBank/DDBJ whole genome shotgun (WGS) entry which is preliminary data.</text>
</comment>
<dbReference type="Pfam" id="PF13561">
    <property type="entry name" value="adh_short_C2"/>
    <property type="match status" value="1"/>
</dbReference>
<keyword evidence="2" id="KW-0560">Oxidoreductase</keyword>
<dbReference type="PROSITE" id="PS00061">
    <property type="entry name" value="ADH_SHORT"/>
    <property type="match status" value="1"/>
</dbReference>
<dbReference type="Proteomes" id="UP001501251">
    <property type="component" value="Unassembled WGS sequence"/>
</dbReference>
<feature type="domain" description="Ketoreductase" evidence="3">
    <location>
        <begin position="10"/>
        <end position="189"/>
    </location>
</feature>
<evidence type="ECO:0000313" key="5">
    <source>
        <dbReference type="Proteomes" id="UP001501251"/>
    </source>
</evidence>
<evidence type="ECO:0000259" key="3">
    <source>
        <dbReference type="SMART" id="SM00822"/>
    </source>
</evidence>
<accession>A0ABP8B791</accession>
<evidence type="ECO:0000256" key="2">
    <source>
        <dbReference type="ARBA" id="ARBA00023002"/>
    </source>
</evidence>
<dbReference type="InterPro" id="IPR020904">
    <property type="entry name" value="Sc_DH/Rdtase_CS"/>
</dbReference>
<keyword evidence="5" id="KW-1185">Reference proteome</keyword>
<dbReference type="SUPFAM" id="SSF51735">
    <property type="entry name" value="NAD(P)-binding Rossmann-fold domains"/>
    <property type="match status" value="1"/>
</dbReference>
<comment type="similarity">
    <text evidence="1">Belongs to the short-chain dehydrogenases/reductases (SDR) family.</text>
</comment>
<protein>
    <submittedName>
        <fullName evidence="4">Glucose 1-dehydrogenase</fullName>
    </submittedName>
</protein>
<dbReference type="RefSeq" id="WP_344920698.1">
    <property type="nucleotide sequence ID" value="NZ_BAABAQ010000010.1"/>
</dbReference>
<sequence length="252" mass="26639">MLERFRLDGKVAIVTGASSGLGVAFARGLAEAGADIVIGARRRDRLEETRALVEETGRRCVALVTDVTKPEDCRALAETAVAELGAVDILLNNAGVGSAVPALKETPEQFRQVVDINLHGTYWMAQACARVMRPGSSIVNVGSILGETTAGLPQAAYSASKAGVVGLTRDLAQQWTGRRGIRVNCVEPGFFASEMTDQYAEGYLAWQLEHRVLMRRPGDPAELVAAAVFLASDAASYVTGAVIPVDGGILIT</sequence>
<evidence type="ECO:0000256" key="1">
    <source>
        <dbReference type="ARBA" id="ARBA00006484"/>
    </source>
</evidence>
<dbReference type="SMART" id="SM00822">
    <property type="entry name" value="PKS_KR"/>
    <property type="match status" value="1"/>
</dbReference>
<dbReference type="PRINTS" id="PR00080">
    <property type="entry name" value="SDRFAMILY"/>
</dbReference>
<name>A0ABP8B791_9ACTN</name>
<evidence type="ECO:0000313" key="4">
    <source>
        <dbReference type="EMBL" id="GAA4199860.1"/>
    </source>
</evidence>
<organism evidence="4 5">
    <name type="scientific">Streptosporangium oxazolinicum</name>
    <dbReference type="NCBI Taxonomy" id="909287"/>
    <lineage>
        <taxon>Bacteria</taxon>
        <taxon>Bacillati</taxon>
        <taxon>Actinomycetota</taxon>
        <taxon>Actinomycetes</taxon>
        <taxon>Streptosporangiales</taxon>
        <taxon>Streptosporangiaceae</taxon>
        <taxon>Streptosporangium</taxon>
    </lineage>
</organism>
<dbReference type="InterPro" id="IPR002347">
    <property type="entry name" value="SDR_fam"/>
</dbReference>
<dbReference type="EMBL" id="BAABAQ010000010">
    <property type="protein sequence ID" value="GAA4199860.1"/>
    <property type="molecule type" value="Genomic_DNA"/>
</dbReference>
<dbReference type="PANTHER" id="PTHR42760:SF133">
    <property type="entry name" value="3-OXOACYL-[ACYL-CARRIER-PROTEIN] REDUCTASE"/>
    <property type="match status" value="1"/>
</dbReference>
<dbReference type="PRINTS" id="PR00081">
    <property type="entry name" value="GDHRDH"/>
</dbReference>
<dbReference type="Gene3D" id="3.40.50.720">
    <property type="entry name" value="NAD(P)-binding Rossmann-like Domain"/>
    <property type="match status" value="1"/>
</dbReference>